<dbReference type="RefSeq" id="WP_019440803.1">
    <property type="nucleotide sequence ID" value="NZ_ALOE01000011.1"/>
</dbReference>
<dbReference type="AlphaFoldDB" id="A0A5J6WF48"/>
<dbReference type="EMBL" id="CP044399">
    <property type="protein sequence ID" value="QFI36499.1"/>
    <property type="molecule type" value="Genomic_DNA"/>
</dbReference>
<keyword evidence="2" id="KW-1185">Reference proteome</keyword>
<dbReference type="OrthoDB" id="6397260at2"/>
<dbReference type="KEGG" id="mmaa:FR932_00995"/>
<accession>A0A5J6WF48</accession>
<organism evidence="1 2">
    <name type="scientific">Moritella marina ATCC 15381</name>
    <dbReference type="NCBI Taxonomy" id="1202962"/>
    <lineage>
        <taxon>Bacteria</taxon>
        <taxon>Pseudomonadati</taxon>
        <taxon>Pseudomonadota</taxon>
        <taxon>Gammaproteobacteria</taxon>
        <taxon>Alteromonadales</taxon>
        <taxon>Moritellaceae</taxon>
        <taxon>Moritella</taxon>
    </lineage>
</organism>
<proteinExistence type="predicted"/>
<reference evidence="1 2" key="1">
    <citation type="submission" date="2019-09" db="EMBL/GenBank/DDBJ databases">
        <title>Hybrid Assembly of the complete Genome of the Deep-Sea Bacterium Moritella marina from long Nanopore and Illumina reads.</title>
        <authorList>
            <person name="Magin S."/>
            <person name="Georgoulis A."/>
            <person name="Papadimitriou K."/>
            <person name="Iliakis G."/>
            <person name="Vorgias C.E."/>
        </authorList>
    </citation>
    <scope>NUCLEOTIDE SEQUENCE [LARGE SCALE GENOMIC DNA]</scope>
    <source>
        <strain evidence="1 2">MP-1</strain>
    </source>
</reference>
<protein>
    <submittedName>
        <fullName evidence="1">Uncharacterized protein</fullName>
    </submittedName>
</protein>
<gene>
    <name evidence="1" type="ORF">FR932_00995</name>
</gene>
<dbReference type="Proteomes" id="UP000327424">
    <property type="component" value="Chromosome"/>
</dbReference>
<name>A0A5J6WF48_MORMI</name>
<evidence type="ECO:0000313" key="1">
    <source>
        <dbReference type="EMBL" id="QFI36499.1"/>
    </source>
</evidence>
<evidence type="ECO:0000313" key="2">
    <source>
        <dbReference type="Proteomes" id="UP000327424"/>
    </source>
</evidence>
<sequence>MQLLKIIVMMTVLLPILWPAVAKANNCAIVVKLESAYLQNKTIYLDETLSQPVVDHQLCLSSDIAHNTGPYYLELFSEQGINLDALLIFPEYIQRDVVLITTADLLINFCRQCNDLEYYEQFINSTSVQAVATKMDAIIAKRPQAIMLDVIKQQFQQTLLNLYKLDIVPQQVIEPEVDNQPVDTDLKKADLNNADAQHVAVKEVDGDEQHRLQQLQKQGFSVQLPHHFLPVYQGAELKNFIPEGLDLNRVASLPLASYSVDASARTVLDFYQSLYPDYARIKFGNFVVLVEDKQPFEGYSPEYMAIPHIVISADPLGHGNTILQIIYRPDTTGIKGSRVMTFKPVT</sequence>